<feature type="compositionally biased region" description="Polar residues" evidence="1">
    <location>
        <begin position="568"/>
        <end position="577"/>
    </location>
</feature>
<dbReference type="AlphaFoldDB" id="W9C675"/>
<feature type="compositionally biased region" description="Low complexity" evidence="1">
    <location>
        <begin position="339"/>
        <end position="352"/>
    </location>
</feature>
<dbReference type="EMBL" id="AYSA01000401">
    <property type="protein sequence ID" value="ESZ92267.1"/>
    <property type="molecule type" value="Genomic_DNA"/>
</dbReference>
<dbReference type="Proteomes" id="UP000019487">
    <property type="component" value="Unassembled WGS sequence"/>
</dbReference>
<feature type="compositionally biased region" description="Basic and acidic residues" evidence="1">
    <location>
        <begin position="253"/>
        <end position="262"/>
    </location>
</feature>
<feature type="region of interest" description="Disordered" evidence="1">
    <location>
        <begin position="723"/>
        <end position="774"/>
    </location>
</feature>
<evidence type="ECO:0000313" key="2">
    <source>
        <dbReference type="EMBL" id="ESZ92267.1"/>
    </source>
</evidence>
<dbReference type="HOGENOM" id="CLU_317871_0_0_1"/>
<feature type="region of interest" description="Disordered" evidence="1">
    <location>
        <begin position="519"/>
        <end position="543"/>
    </location>
</feature>
<feature type="compositionally biased region" description="Basic and acidic residues" evidence="1">
    <location>
        <begin position="434"/>
        <end position="452"/>
    </location>
</feature>
<accession>W9C675</accession>
<feature type="compositionally biased region" description="Basic and acidic residues" evidence="1">
    <location>
        <begin position="665"/>
        <end position="678"/>
    </location>
</feature>
<feature type="compositionally biased region" description="Basic and acidic residues" evidence="1">
    <location>
        <begin position="405"/>
        <end position="418"/>
    </location>
</feature>
<feature type="compositionally biased region" description="Polar residues" evidence="1">
    <location>
        <begin position="609"/>
        <end position="619"/>
    </location>
</feature>
<feature type="region of interest" description="Disordered" evidence="1">
    <location>
        <begin position="849"/>
        <end position="879"/>
    </location>
</feature>
<feature type="compositionally biased region" description="Basic residues" evidence="1">
    <location>
        <begin position="930"/>
        <end position="941"/>
    </location>
</feature>
<name>W9C675_SCLBF</name>
<sequence>MSYHESWGRSCYDRAGFRSQIKFPNGKSRSRPSSTDGPSTPPRGRSDKGTRTYYRSKPAVTSALRCLVGKFEAMDALSLPILDVTLQPAPLHSARNSPRRRGITRDSSQRRLSTILSPTSADLSKDDDVFIDGYMGHNTWGDTPSSTKSTMFGSSKKQFQSRHLRTPQWSVKVAKTPSKSANRIVSSRSTSKHRTITKSERPAYVRPKKSPNKKIGSMIKDRIRFFDGSPDEEDFSSPPKTSPLKTGSTKHASMRDGYHYKVESSPASYATGAPTPVSKAPVGGSAKLSRTSELTRDKSTFPSPAKSQYSPPTSRKQRNVFGEAVQNPFLASQGSSEKTISSTTISPHTSPTKQRPFYRLNSETTADTSPRGRSLARYEVNTTPTRSSDIPKISRPRGRTIPGPKDPKTDIQKDIDTRRDQISEKIEAIYQAKTEERKAQSLEKNVPAEHVEVSPMPKNDGKEDDVRRPQRIKDTSSFRSKSKVADMRMRFDGGASFASPVLPSSASKDAECRIVSPIKKGESSSVIPTPPPAPPPSVFSSRVRGKNNKSVEHMLSIQRIPSPKSPTPRKQTPSQSLMKRVSTLPLEKREKTAVPGRQETPRREILERNSPSPMASQQLEKPALQTWPRSVVTKPKQVKNGLIADKLRMFEEFSKKNEGPVISPGKEKKKETEVDSSKHITSSKIPRTLVDGRKECFEISPVRNGDGDERKLNPVFPMAIVAKGTWTGRDKGKGREDDKKGEEGKMGGETSPAPKSRGEERIGSRGSRGSRLGHRRYVVGKWNEESSMMKGGDEGLAHLPVKRGLRDARMHMGRDGSKSIDWDEVEREIEREGGLMDGELEVLVGRGWGGVNARGEGRDRDIGTSSGRDTSTNRDRDRDIDLNMVVKEAECGLREPKPLRAVEIKRMVEICRDRESSRREREKAEERERSRGRRLERRKHG</sequence>
<dbReference type="OrthoDB" id="3597533at2759"/>
<feature type="region of interest" description="Disordered" evidence="1">
    <location>
        <begin position="555"/>
        <end position="628"/>
    </location>
</feature>
<feature type="compositionally biased region" description="Polar residues" evidence="1">
    <location>
        <begin position="300"/>
        <end position="314"/>
    </location>
</feature>
<proteinExistence type="predicted"/>
<feature type="region of interest" description="Disordered" evidence="1">
    <location>
        <begin position="91"/>
        <end position="118"/>
    </location>
</feature>
<feature type="region of interest" description="Disordered" evidence="1">
    <location>
        <begin position="177"/>
        <end position="418"/>
    </location>
</feature>
<reference evidence="2 3" key="1">
    <citation type="journal article" date="2014" name="Genome Announc.">
        <title>Draft genome sequence of Sclerotinia borealis, a psychrophilic plant pathogenic fungus.</title>
        <authorList>
            <person name="Mardanov A.V."/>
            <person name="Beletsky A.V."/>
            <person name="Kadnikov V.V."/>
            <person name="Ignatov A.N."/>
            <person name="Ravin N.V."/>
        </authorList>
    </citation>
    <scope>NUCLEOTIDE SEQUENCE [LARGE SCALE GENOMIC DNA]</scope>
    <source>
        <strain evidence="3">F-4157</strain>
    </source>
</reference>
<feature type="region of interest" description="Disordered" evidence="1">
    <location>
        <begin position="913"/>
        <end position="941"/>
    </location>
</feature>
<evidence type="ECO:0000313" key="3">
    <source>
        <dbReference type="Proteomes" id="UP000019487"/>
    </source>
</evidence>
<keyword evidence="3" id="KW-1185">Reference proteome</keyword>
<feature type="compositionally biased region" description="Basic and acidic residues" evidence="1">
    <location>
        <begin position="728"/>
        <end position="746"/>
    </location>
</feature>
<gene>
    <name evidence="2" type="ORF">SBOR_7356</name>
</gene>
<feature type="compositionally biased region" description="Pro residues" evidence="1">
    <location>
        <begin position="528"/>
        <end position="537"/>
    </location>
</feature>
<protein>
    <submittedName>
        <fullName evidence="2">Uncharacterized protein</fullName>
    </submittedName>
</protein>
<feature type="compositionally biased region" description="Polar residues" evidence="1">
    <location>
        <begin position="329"/>
        <end position="338"/>
    </location>
</feature>
<feature type="region of interest" description="Disordered" evidence="1">
    <location>
        <begin position="434"/>
        <end position="485"/>
    </location>
</feature>
<comment type="caution">
    <text evidence="2">The sequence shown here is derived from an EMBL/GenBank/DDBJ whole genome shotgun (WGS) entry which is preliminary data.</text>
</comment>
<feature type="compositionally biased region" description="Basic and acidic residues" evidence="1">
    <location>
        <begin position="913"/>
        <end position="929"/>
    </location>
</feature>
<feature type="compositionally biased region" description="Polar residues" evidence="1">
    <location>
        <begin position="177"/>
        <end position="189"/>
    </location>
</feature>
<feature type="region of interest" description="Disordered" evidence="1">
    <location>
        <begin position="18"/>
        <end position="54"/>
    </location>
</feature>
<feature type="compositionally biased region" description="Basic and acidic residues" evidence="1">
    <location>
        <begin position="459"/>
        <end position="476"/>
    </location>
</feature>
<evidence type="ECO:0000256" key="1">
    <source>
        <dbReference type="SAM" id="MobiDB-lite"/>
    </source>
</evidence>
<organism evidence="2 3">
    <name type="scientific">Sclerotinia borealis (strain F-4128)</name>
    <dbReference type="NCBI Taxonomy" id="1432307"/>
    <lineage>
        <taxon>Eukaryota</taxon>
        <taxon>Fungi</taxon>
        <taxon>Dikarya</taxon>
        <taxon>Ascomycota</taxon>
        <taxon>Pezizomycotina</taxon>
        <taxon>Leotiomycetes</taxon>
        <taxon>Helotiales</taxon>
        <taxon>Sclerotiniaceae</taxon>
        <taxon>Sclerotinia</taxon>
    </lineage>
</organism>
<feature type="region of interest" description="Disordered" evidence="1">
    <location>
        <begin position="657"/>
        <end position="687"/>
    </location>
</feature>